<feature type="transmembrane region" description="Helical" evidence="1">
    <location>
        <begin position="425"/>
        <end position="448"/>
    </location>
</feature>
<evidence type="ECO:0000256" key="1">
    <source>
        <dbReference type="SAM" id="Phobius"/>
    </source>
</evidence>
<keyword evidence="1" id="KW-1133">Transmembrane helix</keyword>
<keyword evidence="4" id="KW-1185">Reference proteome</keyword>
<dbReference type="InterPro" id="IPR029787">
    <property type="entry name" value="Nucleotide_cyclase"/>
</dbReference>
<dbReference type="InterPro" id="IPR001054">
    <property type="entry name" value="A/G_cyclase"/>
</dbReference>
<dbReference type="GO" id="GO:0006171">
    <property type="term" value="P:cAMP biosynthetic process"/>
    <property type="evidence" value="ECO:0007669"/>
    <property type="project" value="TreeGrafter"/>
</dbReference>
<dbReference type="OrthoDB" id="9806735at2"/>
<protein>
    <submittedName>
        <fullName evidence="3">Adenylate cyclase</fullName>
    </submittedName>
</protein>
<evidence type="ECO:0000313" key="3">
    <source>
        <dbReference type="EMBL" id="SMF20527.1"/>
    </source>
</evidence>
<dbReference type="PROSITE" id="PS50125">
    <property type="entry name" value="GUANYLATE_CYCLASE_2"/>
    <property type="match status" value="1"/>
</dbReference>
<dbReference type="Pfam" id="PF00211">
    <property type="entry name" value="Guanylate_cyc"/>
    <property type="match status" value="1"/>
</dbReference>
<accession>A0A1X7DS22</accession>
<dbReference type="PANTHER" id="PTHR43081">
    <property type="entry name" value="ADENYLATE CYCLASE, TERMINAL-DIFFERENTIATION SPECIFIC-RELATED"/>
    <property type="match status" value="1"/>
</dbReference>
<reference evidence="4" key="1">
    <citation type="submission" date="2017-04" db="EMBL/GenBank/DDBJ databases">
        <authorList>
            <person name="Varghese N."/>
            <person name="Submissions S."/>
        </authorList>
    </citation>
    <scope>NUCLEOTIDE SEQUENCE [LARGE SCALE GENOMIC DNA]</scope>
    <source>
        <strain evidence="4">K3S</strain>
    </source>
</reference>
<evidence type="ECO:0000313" key="4">
    <source>
        <dbReference type="Proteomes" id="UP000192906"/>
    </source>
</evidence>
<dbReference type="SMART" id="SM01080">
    <property type="entry name" value="CHASE2"/>
    <property type="match status" value="1"/>
</dbReference>
<sequence>MLKTAKRLYKIFSSSDTLFLFITGMVTTLIVAVLYIFRPPMLQFVDYKIYDEFMRRSSVGEKTNVPAIVDIDEESLAALGQWPWPRYRMALLLAKIQQAGALSTGLDMLLAEPDRTSPQTIQESLQNELGVTVNFKGLPKGLMDNDQVLADVLAQGRFVLGFYFDFNEKDSEHHEHSSECALEPFSISQIRTKDSPSLDKLTRTAISAICPLPTLARASPLCGFYNSITDFDGVVRRVPLIISWNGKQYPSLALATLMKAMNKKSVIAKTTKYGFESIRVGKTVIPVDARGQMLVRYRGGVSEFPYYSARDILSGKIGEKELKGKIVLMGTSAAGLRDLRVTPYTPNYPGVEVHATVIDNILTKDFLLRPDWIPGLGLIILLAAGILTTILLTWTRSLLIVLPIAVMGIATVAGALFVFRTYHAYLTPTYALITLGLNFTTLTLIKFWREEGQKKFLRATFSSYLAPELIDEMFSKREMPELGGEAKTITAYFTDIQSFSTFSEKLTATQLVELLNEYLSVMTDILIDNKGTLDKYEGDAIIAFFGAPMDVPDNALRACRVAVAMQQANNELRDKWSKEKKLPDDPTRNTKGFPEAEWATDEKWPKVVHKMRTRIGINTGEIVVGNMGSAMRMNYTMMGDSVNLAARLEEGAKQFGIFTAVSHFTLEMDATDESGKPCKVMDLVEARLIDNIQVVGKSEPVRIYELVAMKGDLTENEKILFELFSKAREHYVKTEWDKAIELYKEAEKYERFTDTKVTPSAVFRKRAEEYKINPPVPAGEVWDGVYRMTKK</sequence>
<dbReference type="STRING" id="1519643.SAMN06295933_2269"/>
<feature type="transmembrane region" description="Helical" evidence="1">
    <location>
        <begin position="372"/>
        <end position="392"/>
    </location>
</feature>
<feature type="transmembrane region" description="Helical" evidence="1">
    <location>
        <begin position="399"/>
        <end position="419"/>
    </location>
</feature>
<dbReference type="GO" id="GO:0035556">
    <property type="term" value="P:intracellular signal transduction"/>
    <property type="evidence" value="ECO:0007669"/>
    <property type="project" value="InterPro"/>
</dbReference>
<dbReference type="SUPFAM" id="SSF55073">
    <property type="entry name" value="Nucleotide cyclase"/>
    <property type="match status" value="1"/>
</dbReference>
<keyword evidence="1" id="KW-0812">Transmembrane</keyword>
<evidence type="ECO:0000259" key="2">
    <source>
        <dbReference type="PROSITE" id="PS50125"/>
    </source>
</evidence>
<dbReference type="InterPro" id="IPR007890">
    <property type="entry name" value="CHASE2"/>
</dbReference>
<organism evidence="3 4">
    <name type="scientific">Desulfovibrio gilichinskyi</name>
    <dbReference type="NCBI Taxonomy" id="1519643"/>
    <lineage>
        <taxon>Bacteria</taxon>
        <taxon>Pseudomonadati</taxon>
        <taxon>Thermodesulfobacteriota</taxon>
        <taxon>Desulfovibrionia</taxon>
        <taxon>Desulfovibrionales</taxon>
        <taxon>Desulfovibrionaceae</taxon>
        <taxon>Desulfovibrio</taxon>
    </lineage>
</organism>
<dbReference type="Gene3D" id="3.30.70.1230">
    <property type="entry name" value="Nucleotide cyclase"/>
    <property type="match status" value="1"/>
</dbReference>
<feature type="transmembrane region" description="Helical" evidence="1">
    <location>
        <begin position="18"/>
        <end position="37"/>
    </location>
</feature>
<feature type="domain" description="Guanylate cyclase" evidence="2">
    <location>
        <begin position="490"/>
        <end position="649"/>
    </location>
</feature>
<dbReference type="GO" id="GO:0004016">
    <property type="term" value="F:adenylate cyclase activity"/>
    <property type="evidence" value="ECO:0007669"/>
    <property type="project" value="UniProtKB-ARBA"/>
</dbReference>
<gene>
    <name evidence="3" type="ORF">SAMN06295933_2269</name>
</gene>
<dbReference type="CDD" id="cd07302">
    <property type="entry name" value="CHD"/>
    <property type="match status" value="1"/>
</dbReference>
<dbReference type="Pfam" id="PF05226">
    <property type="entry name" value="CHASE2"/>
    <property type="match status" value="1"/>
</dbReference>
<dbReference type="SMART" id="SM00044">
    <property type="entry name" value="CYCc"/>
    <property type="match status" value="1"/>
</dbReference>
<dbReference type="EMBL" id="FWZU01000003">
    <property type="protein sequence ID" value="SMF20527.1"/>
    <property type="molecule type" value="Genomic_DNA"/>
</dbReference>
<dbReference type="InterPro" id="IPR050697">
    <property type="entry name" value="Adenylyl/Guanylyl_Cyclase_3/4"/>
</dbReference>
<keyword evidence="1" id="KW-0472">Membrane</keyword>
<dbReference type="Proteomes" id="UP000192906">
    <property type="component" value="Unassembled WGS sequence"/>
</dbReference>
<name>A0A1X7DS22_9BACT</name>
<dbReference type="AlphaFoldDB" id="A0A1X7DS22"/>
<dbReference type="PANTHER" id="PTHR43081:SF1">
    <property type="entry name" value="ADENYLATE CYCLASE, TERMINAL-DIFFERENTIATION SPECIFIC"/>
    <property type="match status" value="1"/>
</dbReference>
<proteinExistence type="predicted"/>